<reference evidence="2" key="1">
    <citation type="submission" date="2014-05" db="EMBL/GenBank/DDBJ databases">
        <title>The transcriptome of the halophilic microalga Tetraselmis sp. GSL018 isolated from the Great Salt Lake, Utah.</title>
        <authorList>
            <person name="Jinkerson R.E."/>
            <person name="D'Adamo S."/>
            <person name="Posewitz M.C."/>
        </authorList>
    </citation>
    <scope>NUCLEOTIDE SEQUENCE</scope>
    <source>
        <strain evidence="2">GSL018</strain>
    </source>
</reference>
<protein>
    <submittedName>
        <fullName evidence="2">Uncharacterized protein</fullName>
    </submittedName>
</protein>
<feature type="compositionally biased region" description="Low complexity" evidence="1">
    <location>
        <begin position="334"/>
        <end position="344"/>
    </location>
</feature>
<gene>
    <name evidence="2" type="ORF">TSPGSL018_687</name>
</gene>
<evidence type="ECO:0000256" key="1">
    <source>
        <dbReference type="SAM" id="MobiDB-lite"/>
    </source>
</evidence>
<sequence>ENLQWMTNMENQPNTLWGEPETDWKRYLQSTSDPYGYGYDYYGTETPEPTPEVDDGISGGGLDEKVTEAANAAVEALTRPTADIFQDLSNNTEYREELRSNGFPQEWLDYLQRDEVEQDVENLKQQIGSSNDTATQIRALKTLAVNNKNIVAVFLALSRNIRYSTIIIFLPVDTPGSSIAGSRANADDGRRRLLDVTEPGKLLFDLSEASLSRDTITAILLELQRIASQDKSEFSKLNDTAREAAVTEAIGPVVDGNFTVGIYYPSEGFRLAYSKKLASAVPTDQDRVLVSSLFVVDNPTINDDIYVMSIVELQEGRCYICDKRNQESSETDSESSSPVSSNARNSEESSEQLDFLANPEVCQVTGSVLFGGFSYEIFFTQAGVDMPCDTCGQFLPTCPNHNDQLEAFNDDLAILRSFVGDNAVETSKTLGGDNAERLISRFSVPNKKVHYEKFGRPATSADYGTRIFTVEEAEVKIPIRLQAAPSA</sequence>
<accession>A0A061SPD1</accession>
<dbReference type="AlphaFoldDB" id="A0A061SPD1"/>
<dbReference type="EMBL" id="GBEZ01000317">
    <property type="protein sequence ID" value="JAC84561.1"/>
    <property type="molecule type" value="Transcribed_RNA"/>
</dbReference>
<name>A0A061SPD1_9CHLO</name>
<feature type="region of interest" description="Disordered" evidence="1">
    <location>
        <begin position="325"/>
        <end position="352"/>
    </location>
</feature>
<organism evidence="2">
    <name type="scientific">Tetraselmis sp. GSL018</name>
    <dbReference type="NCBI Taxonomy" id="582737"/>
    <lineage>
        <taxon>Eukaryota</taxon>
        <taxon>Viridiplantae</taxon>
        <taxon>Chlorophyta</taxon>
        <taxon>core chlorophytes</taxon>
        <taxon>Chlorodendrophyceae</taxon>
        <taxon>Chlorodendrales</taxon>
        <taxon>Chlorodendraceae</taxon>
        <taxon>Tetraselmis</taxon>
    </lineage>
</organism>
<feature type="non-terminal residue" evidence="2">
    <location>
        <position position="1"/>
    </location>
</feature>
<proteinExistence type="predicted"/>
<evidence type="ECO:0000313" key="2">
    <source>
        <dbReference type="EMBL" id="JAC84561.1"/>
    </source>
</evidence>